<protein>
    <submittedName>
        <fullName evidence="2">Uncharacterized protein</fullName>
    </submittedName>
</protein>
<accession>A0ABQ9GXH6</accession>
<keyword evidence="3" id="KW-1185">Reference proteome</keyword>
<reference evidence="2 3" key="1">
    <citation type="submission" date="2023-02" db="EMBL/GenBank/DDBJ databases">
        <title>LHISI_Scaffold_Assembly.</title>
        <authorList>
            <person name="Stuart O.P."/>
            <person name="Cleave R."/>
            <person name="Magrath M.J.L."/>
            <person name="Mikheyev A.S."/>
        </authorList>
    </citation>
    <scope>NUCLEOTIDE SEQUENCE [LARGE SCALE GENOMIC DNA]</scope>
    <source>
        <strain evidence="2">Daus_M_001</strain>
        <tissue evidence="2">Leg muscle</tissue>
    </source>
</reference>
<evidence type="ECO:0000313" key="2">
    <source>
        <dbReference type="EMBL" id="KAJ8876715.1"/>
    </source>
</evidence>
<dbReference type="Proteomes" id="UP001159363">
    <property type="component" value="Chromosome 7"/>
</dbReference>
<dbReference type="EMBL" id="JARBHB010000008">
    <property type="protein sequence ID" value="KAJ8876715.1"/>
    <property type="molecule type" value="Genomic_DNA"/>
</dbReference>
<feature type="region of interest" description="Disordered" evidence="1">
    <location>
        <begin position="27"/>
        <end position="63"/>
    </location>
</feature>
<evidence type="ECO:0000313" key="3">
    <source>
        <dbReference type="Proteomes" id="UP001159363"/>
    </source>
</evidence>
<gene>
    <name evidence="2" type="ORF">PR048_021162</name>
</gene>
<feature type="compositionally biased region" description="Basic and acidic residues" evidence="1">
    <location>
        <begin position="38"/>
        <end position="49"/>
    </location>
</feature>
<sequence length="482" mass="52727">MREEGVWIRAPAINLHTAAAEGPTVCDSSSECRGVEGVPKERAGDKRETYSPPTKAKWRTGFNPRPESLPHFRMWESCRTMPLLGGFSRGSPVSPHPHIPTSQLAARHGAWITSNLPGFHAADATAATGEDAGTSLLARAAICLLIVFSFETTAKACIVPATARTFATRTAGSVQSTTAVETSPPQNEISLHADGDSLKRLPASDRYLLDPSPEHICVHLGHLSSCPPQAGEFLNSPDALTCLPNVWPNMPTVTNRETFPVLVNAVVHVAGIGIREKYAHTPRWPCASHSAAPRTASEVPPTRGRRWAAVIPHQETYSVSTTSPLLDNGTEKLRAVRSQSNPLVGVNQLECKIESLGSYTSSYFRETGEVWCLLNDSADYFVSVADKSVQELPQNTCSEVANKDYEPCRLAFTRCLSRRSPRTAMVRGYPRFARQSFPMALFVQLRHTFTTEAREQFTNVAVSEMLLPLARKSMIILNLQIG</sequence>
<evidence type="ECO:0000256" key="1">
    <source>
        <dbReference type="SAM" id="MobiDB-lite"/>
    </source>
</evidence>
<organism evidence="2 3">
    <name type="scientific">Dryococelus australis</name>
    <dbReference type="NCBI Taxonomy" id="614101"/>
    <lineage>
        <taxon>Eukaryota</taxon>
        <taxon>Metazoa</taxon>
        <taxon>Ecdysozoa</taxon>
        <taxon>Arthropoda</taxon>
        <taxon>Hexapoda</taxon>
        <taxon>Insecta</taxon>
        <taxon>Pterygota</taxon>
        <taxon>Neoptera</taxon>
        <taxon>Polyneoptera</taxon>
        <taxon>Phasmatodea</taxon>
        <taxon>Verophasmatodea</taxon>
        <taxon>Anareolatae</taxon>
        <taxon>Phasmatidae</taxon>
        <taxon>Eurycanthinae</taxon>
        <taxon>Dryococelus</taxon>
    </lineage>
</organism>
<comment type="caution">
    <text evidence="2">The sequence shown here is derived from an EMBL/GenBank/DDBJ whole genome shotgun (WGS) entry which is preliminary data.</text>
</comment>
<name>A0ABQ9GXH6_9NEOP</name>
<proteinExistence type="predicted"/>